<dbReference type="AlphaFoldDB" id="A0A0H3CC76"/>
<accession>A0A0H3CC76</accession>
<keyword evidence="3" id="KW-1185">Reference proteome</keyword>
<reference evidence="2 3" key="1">
    <citation type="journal article" date="2010" name="J. Bacteriol.">
        <title>The genetic basis of laboratory adaptation in Caulobacter crescentus.</title>
        <authorList>
            <person name="Marks M.E."/>
            <person name="Castro-Rojas C.M."/>
            <person name="Teiling C."/>
            <person name="Du L."/>
            <person name="Kapatral V."/>
            <person name="Walunas T.L."/>
            <person name="Crosson S."/>
        </authorList>
    </citation>
    <scope>NUCLEOTIDE SEQUENCE [LARGE SCALE GENOMIC DNA]</scope>
    <source>
        <strain evidence="3">NA1000 / CB15N</strain>
    </source>
</reference>
<dbReference type="KEGG" id="ccs:CCNA_02478"/>
<gene>
    <name evidence="2" type="ordered locus">CCNA_02478</name>
</gene>
<sequence>MAQSKPFMFAAYPREALMTEQWITVGDLRIRYVDSGGEGIPVFLLSGIGASLEFWSNQLEALGERLRLIAWDYPGHGLSDGDGRSHDPDRYAAFALDVMNALGLERVVAVGNSLGGAIALRMAGLAPDRVAGLMLASPAMMGPEVFLPFRLMSLPLLGELMSKPGKLSVEQQIAALFHDSASATEALRRIVWRNVHKDGAPQALLATMRETLWIGGVRKVHWARSRALLKSATCPILFIHGKQDVVLPFQQSIDCAKLNPRAEVKVIDGCGHTPQIEIPETFNAEMKAFARRVDEDHATS</sequence>
<dbReference type="GeneID" id="7330630"/>
<feature type="domain" description="AB hydrolase-1" evidence="1">
    <location>
        <begin position="41"/>
        <end position="277"/>
    </location>
</feature>
<dbReference type="PRINTS" id="PR00111">
    <property type="entry name" value="ABHYDROLASE"/>
</dbReference>
<dbReference type="InterPro" id="IPR000073">
    <property type="entry name" value="AB_hydrolase_1"/>
</dbReference>
<dbReference type="PRINTS" id="PR00412">
    <property type="entry name" value="EPOXHYDRLASE"/>
</dbReference>
<dbReference type="GO" id="GO:0004742">
    <property type="term" value="F:dihydrolipoyllysine-residue acetyltransferase activity"/>
    <property type="evidence" value="ECO:0007669"/>
    <property type="project" value="UniProtKB-EC"/>
</dbReference>
<proteinExistence type="predicted"/>
<dbReference type="Pfam" id="PF00561">
    <property type="entry name" value="Abhydrolase_1"/>
    <property type="match status" value="1"/>
</dbReference>
<dbReference type="InterPro" id="IPR029058">
    <property type="entry name" value="AB_hydrolase_fold"/>
</dbReference>
<evidence type="ECO:0000313" key="3">
    <source>
        <dbReference type="Proteomes" id="UP000001364"/>
    </source>
</evidence>
<dbReference type="HOGENOM" id="CLU_020336_13_2_5"/>
<protein>
    <submittedName>
        <fullName evidence="2">Dihydrolipoamide acetyltransferase component of acetoin cleaving system</fullName>
        <ecNumber evidence="2">2.3.1.12</ecNumber>
    </submittedName>
</protein>
<dbReference type="OrthoDB" id="8680283at2"/>
<dbReference type="Gene3D" id="3.40.50.1820">
    <property type="entry name" value="alpha/beta hydrolase"/>
    <property type="match status" value="1"/>
</dbReference>
<dbReference type="RefSeq" id="WP_012640484.1">
    <property type="nucleotide sequence ID" value="NC_011916.1"/>
</dbReference>
<evidence type="ECO:0000313" key="2">
    <source>
        <dbReference type="EMBL" id="ACL95943.1"/>
    </source>
</evidence>
<dbReference type="EMBL" id="CP001340">
    <property type="protein sequence ID" value="ACL95943.1"/>
    <property type="molecule type" value="Genomic_DNA"/>
</dbReference>
<organism evidence="2 3">
    <name type="scientific">Caulobacter vibrioides (strain NA1000 / CB15N)</name>
    <name type="common">Caulobacter crescentus</name>
    <dbReference type="NCBI Taxonomy" id="565050"/>
    <lineage>
        <taxon>Bacteria</taxon>
        <taxon>Pseudomonadati</taxon>
        <taxon>Pseudomonadota</taxon>
        <taxon>Alphaproteobacteria</taxon>
        <taxon>Caulobacterales</taxon>
        <taxon>Caulobacteraceae</taxon>
        <taxon>Caulobacter</taxon>
    </lineage>
</organism>
<dbReference type="PATRIC" id="fig|565050.3.peg.2432"/>
<dbReference type="InterPro" id="IPR000639">
    <property type="entry name" value="Epox_hydrolase-like"/>
</dbReference>
<dbReference type="PANTHER" id="PTHR43798">
    <property type="entry name" value="MONOACYLGLYCEROL LIPASE"/>
    <property type="match status" value="1"/>
</dbReference>
<name>A0A0H3CC76_CAUVN</name>
<dbReference type="RefSeq" id="YP_002517851.1">
    <property type="nucleotide sequence ID" value="NC_011916.1"/>
</dbReference>
<evidence type="ECO:0000259" key="1">
    <source>
        <dbReference type="Pfam" id="PF00561"/>
    </source>
</evidence>
<keyword evidence="2" id="KW-0012">Acyltransferase</keyword>
<dbReference type="EC" id="2.3.1.12" evidence="2"/>
<dbReference type="SUPFAM" id="SSF53474">
    <property type="entry name" value="alpha/beta-Hydrolases"/>
    <property type="match status" value="1"/>
</dbReference>
<keyword evidence="2" id="KW-0808">Transferase</keyword>
<dbReference type="PhylomeDB" id="A0A0H3CC76"/>
<dbReference type="InterPro" id="IPR050266">
    <property type="entry name" value="AB_hydrolase_sf"/>
</dbReference>
<dbReference type="Proteomes" id="UP000001364">
    <property type="component" value="Chromosome"/>
</dbReference>